<reference evidence="1" key="1">
    <citation type="journal article" date="2023" name="Mol. Phylogenet. Evol.">
        <title>Genome-scale phylogeny and comparative genomics of the fungal order Sordariales.</title>
        <authorList>
            <person name="Hensen N."/>
            <person name="Bonometti L."/>
            <person name="Westerberg I."/>
            <person name="Brannstrom I.O."/>
            <person name="Guillou S."/>
            <person name="Cros-Aarteil S."/>
            <person name="Calhoun S."/>
            <person name="Haridas S."/>
            <person name="Kuo A."/>
            <person name="Mondo S."/>
            <person name="Pangilinan J."/>
            <person name="Riley R."/>
            <person name="LaButti K."/>
            <person name="Andreopoulos B."/>
            <person name="Lipzen A."/>
            <person name="Chen C."/>
            <person name="Yan M."/>
            <person name="Daum C."/>
            <person name="Ng V."/>
            <person name="Clum A."/>
            <person name="Steindorff A."/>
            <person name="Ohm R.A."/>
            <person name="Martin F."/>
            <person name="Silar P."/>
            <person name="Natvig D.O."/>
            <person name="Lalanne C."/>
            <person name="Gautier V."/>
            <person name="Ament-Velasquez S.L."/>
            <person name="Kruys A."/>
            <person name="Hutchinson M.I."/>
            <person name="Powell A.J."/>
            <person name="Barry K."/>
            <person name="Miller A.N."/>
            <person name="Grigoriev I.V."/>
            <person name="Debuchy R."/>
            <person name="Gladieux P."/>
            <person name="Hiltunen Thoren M."/>
            <person name="Johannesson H."/>
        </authorList>
    </citation>
    <scope>NUCLEOTIDE SEQUENCE</scope>
    <source>
        <strain evidence="1">CBS 118394</strain>
    </source>
</reference>
<comment type="caution">
    <text evidence="1">The sequence shown here is derived from an EMBL/GenBank/DDBJ whole genome shotgun (WGS) entry which is preliminary data.</text>
</comment>
<accession>A0AAE0HUC7</accession>
<name>A0AAE0HUC7_9PEZI</name>
<dbReference type="EMBL" id="JAUEDM010000009">
    <property type="protein sequence ID" value="KAK3312141.1"/>
    <property type="molecule type" value="Genomic_DNA"/>
</dbReference>
<dbReference type="Gene3D" id="3.40.50.720">
    <property type="entry name" value="NAD(P)-binding Rossmann-like Domain"/>
    <property type="match status" value="1"/>
</dbReference>
<evidence type="ECO:0000313" key="2">
    <source>
        <dbReference type="Proteomes" id="UP001283341"/>
    </source>
</evidence>
<dbReference type="InterPro" id="IPR036291">
    <property type="entry name" value="NAD(P)-bd_dom_sf"/>
</dbReference>
<dbReference type="AlphaFoldDB" id="A0AAE0HUC7"/>
<sequence length="267" mass="28780">MSSYAITGTSRGLGLEFVRQLSQSPNNTVFAIARNPDSATKLQDLASQRPNLHVIKADITDPQSLSSAAASISKITNGTLDVLINNAVSTNQAAAPVPPSQIPLDVTATTEFFRVAYESSLFGAIWTTNAFLPLIEAGKDKKIVHISTAMADQHLIKNTGISLTVDYAVAKGAMNVLVAKYAAELAPKGIKVVALSPGWVDTFEGPKPAEYEGFVEYLLNSFRKIWPDLKGQIVPEESVRMVLEVVDGLSEEQSGLMISHHGNEDWI</sequence>
<dbReference type="PANTHER" id="PTHR45458:SF3">
    <property type="entry name" value="CHAIN DEHYDROGENASE (ATSC), PUTATIVE-RELATED"/>
    <property type="match status" value="1"/>
</dbReference>
<keyword evidence="2" id="KW-1185">Reference proteome</keyword>
<dbReference type="PANTHER" id="PTHR45458">
    <property type="entry name" value="SHORT-CHAIN DEHYDROGENASE/REDUCTASE SDR"/>
    <property type="match status" value="1"/>
</dbReference>
<reference evidence="1" key="2">
    <citation type="submission" date="2023-06" db="EMBL/GenBank/DDBJ databases">
        <authorList>
            <consortium name="Lawrence Berkeley National Laboratory"/>
            <person name="Haridas S."/>
            <person name="Hensen N."/>
            <person name="Bonometti L."/>
            <person name="Westerberg I."/>
            <person name="Brannstrom I.O."/>
            <person name="Guillou S."/>
            <person name="Cros-Aarteil S."/>
            <person name="Calhoun S."/>
            <person name="Kuo A."/>
            <person name="Mondo S."/>
            <person name="Pangilinan J."/>
            <person name="Riley R."/>
            <person name="Labutti K."/>
            <person name="Andreopoulos B."/>
            <person name="Lipzen A."/>
            <person name="Chen C."/>
            <person name="Yanf M."/>
            <person name="Daum C."/>
            <person name="Ng V."/>
            <person name="Clum A."/>
            <person name="Steindorff A."/>
            <person name="Ohm R."/>
            <person name="Martin F."/>
            <person name="Silar P."/>
            <person name="Natvig D."/>
            <person name="Lalanne C."/>
            <person name="Gautier V."/>
            <person name="Ament-Velasquez S.L."/>
            <person name="Kruys A."/>
            <person name="Hutchinson M.I."/>
            <person name="Powell A.J."/>
            <person name="Barry K."/>
            <person name="Miller A.N."/>
            <person name="Grigoriev I.V."/>
            <person name="Debuchy R."/>
            <person name="Gladieux P."/>
            <person name="Thoren M.H."/>
            <person name="Johannesson H."/>
        </authorList>
    </citation>
    <scope>NUCLEOTIDE SEQUENCE</scope>
    <source>
        <strain evidence="1">CBS 118394</strain>
    </source>
</reference>
<dbReference type="InterPro" id="IPR002347">
    <property type="entry name" value="SDR_fam"/>
</dbReference>
<dbReference type="Proteomes" id="UP001283341">
    <property type="component" value="Unassembled WGS sequence"/>
</dbReference>
<proteinExistence type="predicted"/>
<dbReference type="CDD" id="cd05325">
    <property type="entry name" value="carb_red_sniffer_like_SDR_c"/>
    <property type="match status" value="1"/>
</dbReference>
<dbReference type="SUPFAM" id="SSF51735">
    <property type="entry name" value="NAD(P)-binding Rossmann-fold domains"/>
    <property type="match status" value="1"/>
</dbReference>
<dbReference type="PRINTS" id="PR00081">
    <property type="entry name" value="GDHRDH"/>
</dbReference>
<dbReference type="GO" id="GO:0016616">
    <property type="term" value="F:oxidoreductase activity, acting on the CH-OH group of donors, NAD or NADP as acceptor"/>
    <property type="evidence" value="ECO:0007669"/>
    <property type="project" value="TreeGrafter"/>
</dbReference>
<dbReference type="Pfam" id="PF00106">
    <property type="entry name" value="adh_short"/>
    <property type="match status" value="1"/>
</dbReference>
<protein>
    <submittedName>
        <fullName evidence="1">Short-chain dehydrogenases/reductase</fullName>
    </submittedName>
</protein>
<gene>
    <name evidence="1" type="ORF">B0H66DRAFT_570122</name>
</gene>
<organism evidence="1 2">
    <name type="scientific">Apodospora peruviana</name>
    <dbReference type="NCBI Taxonomy" id="516989"/>
    <lineage>
        <taxon>Eukaryota</taxon>
        <taxon>Fungi</taxon>
        <taxon>Dikarya</taxon>
        <taxon>Ascomycota</taxon>
        <taxon>Pezizomycotina</taxon>
        <taxon>Sordariomycetes</taxon>
        <taxon>Sordariomycetidae</taxon>
        <taxon>Sordariales</taxon>
        <taxon>Lasiosphaeriaceae</taxon>
        <taxon>Apodospora</taxon>
    </lineage>
</organism>
<dbReference type="InterPro" id="IPR052184">
    <property type="entry name" value="SDR_enzymes"/>
</dbReference>
<evidence type="ECO:0000313" key="1">
    <source>
        <dbReference type="EMBL" id="KAK3312141.1"/>
    </source>
</evidence>